<keyword evidence="2" id="KW-1185">Reference proteome</keyword>
<evidence type="ECO:0000313" key="2">
    <source>
        <dbReference type="Proteomes" id="UP000298327"/>
    </source>
</evidence>
<organism evidence="1 2">
    <name type="scientific">Dentipellis fragilis</name>
    <dbReference type="NCBI Taxonomy" id="205917"/>
    <lineage>
        <taxon>Eukaryota</taxon>
        <taxon>Fungi</taxon>
        <taxon>Dikarya</taxon>
        <taxon>Basidiomycota</taxon>
        <taxon>Agaricomycotina</taxon>
        <taxon>Agaricomycetes</taxon>
        <taxon>Russulales</taxon>
        <taxon>Hericiaceae</taxon>
        <taxon>Dentipellis</taxon>
    </lineage>
</organism>
<accession>A0A4Y9YN45</accession>
<reference evidence="1 2" key="1">
    <citation type="submission" date="2019-02" db="EMBL/GenBank/DDBJ databases">
        <title>Genome sequencing of the rare red list fungi Dentipellis fragilis.</title>
        <authorList>
            <person name="Buettner E."/>
            <person name="Kellner H."/>
        </authorList>
    </citation>
    <scope>NUCLEOTIDE SEQUENCE [LARGE SCALE GENOMIC DNA]</scope>
    <source>
        <strain evidence="1 2">DSM 105465</strain>
    </source>
</reference>
<dbReference type="EMBL" id="SEOQ01000434">
    <property type="protein sequence ID" value="TFY63067.1"/>
    <property type="molecule type" value="Genomic_DNA"/>
</dbReference>
<gene>
    <name evidence="1" type="ORF">EVG20_g6482</name>
</gene>
<dbReference type="AlphaFoldDB" id="A0A4Y9YN45"/>
<comment type="caution">
    <text evidence="1">The sequence shown here is derived from an EMBL/GenBank/DDBJ whole genome shotgun (WGS) entry which is preliminary data.</text>
</comment>
<dbReference type="OrthoDB" id="26525at2759"/>
<name>A0A4Y9YN45_9AGAM</name>
<sequence>MENTIKRRVSKHDAEIHKITQECLSAMRRRDKGEITQEEFMRIAHDCEARTQAREAATNLLRERLGRGDVDLEEIVKECGYSDEEWENLRPGLEKHVNVLVDSTRCGRA</sequence>
<evidence type="ECO:0000313" key="1">
    <source>
        <dbReference type="EMBL" id="TFY63067.1"/>
    </source>
</evidence>
<proteinExistence type="predicted"/>
<protein>
    <submittedName>
        <fullName evidence="1">Uncharacterized protein</fullName>
    </submittedName>
</protein>
<dbReference type="Proteomes" id="UP000298327">
    <property type="component" value="Unassembled WGS sequence"/>
</dbReference>